<dbReference type="Pfam" id="PF05699">
    <property type="entry name" value="Dimer_Tnp_hAT"/>
    <property type="match status" value="1"/>
</dbReference>
<dbReference type="OrthoDB" id="4961408at2759"/>
<feature type="non-terminal residue" evidence="2">
    <location>
        <position position="50"/>
    </location>
</feature>
<dbReference type="InterPro" id="IPR012337">
    <property type="entry name" value="RNaseH-like_sf"/>
</dbReference>
<dbReference type="InterPro" id="IPR008906">
    <property type="entry name" value="HATC_C_dom"/>
</dbReference>
<dbReference type="AlphaFoldDB" id="A0A3N4HR99"/>
<organism evidence="2 3">
    <name type="scientific">Ascobolus immersus RN42</name>
    <dbReference type="NCBI Taxonomy" id="1160509"/>
    <lineage>
        <taxon>Eukaryota</taxon>
        <taxon>Fungi</taxon>
        <taxon>Dikarya</taxon>
        <taxon>Ascomycota</taxon>
        <taxon>Pezizomycotina</taxon>
        <taxon>Pezizomycetes</taxon>
        <taxon>Pezizales</taxon>
        <taxon>Ascobolaceae</taxon>
        <taxon>Ascobolus</taxon>
    </lineage>
</organism>
<dbReference type="Proteomes" id="UP000275078">
    <property type="component" value="Unassembled WGS sequence"/>
</dbReference>
<feature type="non-terminal residue" evidence="2">
    <location>
        <position position="1"/>
    </location>
</feature>
<reference evidence="2 3" key="1">
    <citation type="journal article" date="2018" name="Nat. Ecol. Evol.">
        <title>Pezizomycetes genomes reveal the molecular basis of ectomycorrhizal truffle lifestyle.</title>
        <authorList>
            <person name="Murat C."/>
            <person name="Payen T."/>
            <person name="Noel B."/>
            <person name="Kuo A."/>
            <person name="Morin E."/>
            <person name="Chen J."/>
            <person name="Kohler A."/>
            <person name="Krizsan K."/>
            <person name="Balestrini R."/>
            <person name="Da Silva C."/>
            <person name="Montanini B."/>
            <person name="Hainaut M."/>
            <person name="Levati E."/>
            <person name="Barry K.W."/>
            <person name="Belfiori B."/>
            <person name="Cichocki N."/>
            <person name="Clum A."/>
            <person name="Dockter R.B."/>
            <person name="Fauchery L."/>
            <person name="Guy J."/>
            <person name="Iotti M."/>
            <person name="Le Tacon F."/>
            <person name="Lindquist E.A."/>
            <person name="Lipzen A."/>
            <person name="Malagnac F."/>
            <person name="Mello A."/>
            <person name="Molinier V."/>
            <person name="Miyauchi S."/>
            <person name="Poulain J."/>
            <person name="Riccioni C."/>
            <person name="Rubini A."/>
            <person name="Sitrit Y."/>
            <person name="Splivallo R."/>
            <person name="Traeger S."/>
            <person name="Wang M."/>
            <person name="Zifcakova L."/>
            <person name="Wipf D."/>
            <person name="Zambonelli A."/>
            <person name="Paolocci F."/>
            <person name="Nowrousian M."/>
            <person name="Ottonello S."/>
            <person name="Baldrian P."/>
            <person name="Spatafora J.W."/>
            <person name="Henrissat B."/>
            <person name="Nagy L.G."/>
            <person name="Aury J.M."/>
            <person name="Wincker P."/>
            <person name="Grigoriev I.V."/>
            <person name="Bonfante P."/>
            <person name="Martin F.M."/>
        </authorList>
    </citation>
    <scope>NUCLEOTIDE SEQUENCE [LARGE SCALE GENOMIC DNA]</scope>
    <source>
        <strain evidence="2 3">RN42</strain>
    </source>
</reference>
<proteinExistence type="predicted"/>
<feature type="domain" description="HAT C-terminal dimerisation" evidence="1">
    <location>
        <begin position="10"/>
        <end position="50"/>
    </location>
</feature>
<evidence type="ECO:0000313" key="3">
    <source>
        <dbReference type="Proteomes" id="UP000275078"/>
    </source>
</evidence>
<dbReference type="EMBL" id="ML119874">
    <property type="protein sequence ID" value="RPA72184.1"/>
    <property type="molecule type" value="Genomic_DNA"/>
</dbReference>
<evidence type="ECO:0000313" key="2">
    <source>
        <dbReference type="EMBL" id="RPA72184.1"/>
    </source>
</evidence>
<keyword evidence="3" id="KW-1185">Reference proteome</keyword>
<protein>
    <recommendedName>
        <fullName evidence="1">HAT C-terminal dimerisation domain-containing protein</fullName>
    </recommendedName>
</protein>
<dbReference type="GO" id="GO:0046983">
    <property type="term" value="F:protein dimerization activity"/>
    <property type="evidence" value="ECO:0007669"/>
    <property type="project" value="InterPro"/>
</dbReference>
<sequence length="50" mass="5557">LAIMGLECSSAPPMSDVPERVFSGAAMLITMRRNRLDSDTIEEVECLKSW</sequence>
<gene>
    <name evidence="2" type="ORF">BJ508DRAFT_183736</name>
</gene>
<evidence type="ECO:0000259" key="1">
    <source>
        <dbReference type="Pfam" id="PF05699"/>
    </source>
</evidence>
<name>A0A3N4HR99_ASCIM</name>
<dbReference type="SUPFAM" id="SSF53098">
    <property type="entry name" value="Ribonuclease H-like"/>
    <property type="match status" value="1"/>
</dbReference>
<accession>A0A3N4HR99</accession>